<dbReference type="Proteomes" id="UP000193922">
    <property type="component" value="Unassembled WGS sequence"/>
</dbReference>
<keyword evidence="1" id="KW-0479">Metal-binding</keyword>
<protein>
    <recommendedName>
        <fullName evidence="3">C2H2-type domain-containing protein</fullName>
    </recommendedName>
</protein>
<accession>A0A1Y1WLZ4</accession>
<evidence type="ECO:0000313" key="4">
    <source>
        <dbReference type="EMBL" id="ORX74591.1"/>
    </source>
</evidence>
<feature type="compositionally biased region" description="Polar residues" evidence="2">
    <location>
        <begin position="82"/>
        <end position="93"/>
    </location>
</feature>
<feature type="region of interest" description="Disordered" evidence="2">
    <location>
        <begin position="1"/>
        <end position="22"/>
    </location>
</feature>
<dbReference type="InterPro" id="IPR013087">
    <property type="entry name" value="Znf_C2H2_type"/>
</dbReference>
<dbReference type="GeneID" id="63802892"/>
<dbReference type="GO" id="GO:0008270">
    <property type="term" value="F:zinc ion binding"/>
    <property type="evidence" value="ECO:0007669"/>
    <property type="project" value="UniProtKB-KW"/>
</dbReference>
<evidence type="ECO:0000256" key="2">
    <source>
        <dbReference type="SAM" id="MobiDB-lite"/>
    </source>
</evidence>
<evidence type="ECO:0000313" key="5">
    <source>
        <dbReference type="Proteomes" id="UP000193922"/>
    </source>
</evidence>
<dbReference type="EMBL" id="MCFD01000001">
    <property type="protein sequence ID" value="ORX74591.1"/>
    <property type="molecule type" value="Genomic_DNA"/>
</dbReference>
<dbReference type="PROSITE" id="PS50157">
    <property type="entry name" value="ZINC_FINGER_C2H2_2"/>
    <property type="match status" value="1"/>
</dbReference>
<evidence type="ECO:0000256" key="1">
    <source>
        <dbReference type="PROSITE-ProRule" id="PRU00042"/>
    </source>
</evidence>
<feature type="region of interest" description="Disordered" evidence="2">
    <location>
        <begin position="79"/>
        <end position="136"/>
    </location>
</feature>
<dbReference type="AlphaFoldDB" id="A0A1Y1WLZ4"/>
<reference evidence="4 5" key="1">
    <citation type="submission" date="2016-07" db="EMBL/GenBank/DDBJ databases">
        <title>Pervasive Adenine N6-methylation of Active Genes in Fungi.</title>
        <authorList>
            <consortium name="DOE Joint Genome Institute"/>
            <person name="Mondo S.J."/>
            <person name="Dannebaum R.O."/>
            <person name="Kuo R.C."/>
            <person name="Labutti K."/>
            <person name="Haridas S."/>
            <person name="Kuo A."/>
            <person name="Salamov A."/>
            <person name="Ahrendt S.R."/>
            <person name="Lipzen A."/>
            <person name="Sullivan W."/>
            <person name="Andreopoulos W.B."/>
            <person name="Clum A."/>
            <person name="Lindquist E."/>
            <person name="Daum C."/>
            <person name="Ramamoorthy G.K."/>
            <person name="Gryganskyi A."/>
            <person name="Culley D."/>
            <person name="Magnuson J.K."/>
            <person name="James T.Y."/>
            <person name="O'Malley M.A."/>
            <person name="Stajich J.E."/>
            <person name="Spatafora J.W."/>
            <person name="Visel A."/>
            <person name="Grigoriev I.V."/>
        </authorList>
    </citation>
    <scope>NUCLEOTIDE SEQUENCE [LARGE SCALE GENOMIC DNA]</scope>
    <source>
        <strain evidence="4 5">ATCC 12442</strain>
    </source>
</reference>
<sequence>MLASERRSIDALHGSSKPLKPANSILGMVRRRNTTATPAVRRPVVITRVDAPKPQTLEPTLDLGEIIRRKDDILDAIDQGVAPSSPSDTSSVTMVPPQLRSGKRPVSWATSEPAARRHSDMARASTDSRPSLGDGKRRLRHDYFRVATMDGHPTIPAQYRCPIALCGSRFLYFEQLQEHWTEHPWNRGGILTPVCDGGTRRLGWWEHKKKFFASLIHGSHQIEFHDESDRLKLRRRAVSVNQACQSDYGDIHLFGSRSYHVSPRVVPMRQVVAWERARDRR</sequence>
<gene>
    <name evidence="4" type="ORF">DL89DRAFT_264426</name>
</gene>
<keyword evidence="5" id="KW-1185">Reference proteome</keyword>
<feature type="domain" description="C2H2-type" evidence="3">
    <location>
        <begin position="159"/>
        <end position="188"/>
    </location>
</feature>
<proteinExistence type="predicted"/>
<comment type="caution">
    <text evidence="4">The sequence shown here is derived from an EMBL/GenBank/DDBJ whole genome shotgun (WGS) entry which is preliminary data.</text>
</comment>
<dbReference type="RefSeq" id="XP_040747802.1">
    <property type="nucleotide sequence ID" value="XM_040886244.1"/>
</dbReference>
<name>A0A1Y1WLZ4_9FUNG</name>
<evidence type="ECO:0000259" key="3">
    <source>
        <dbReference type="PROSITE" id="PS50157"/>
    </source>
</evidence>
<organism evidence="4 5">
    <name type="scientific">Linderina pennispora</name>
    <dbReference type="NCBI Taxonomy" id="61395"/>
    <lineage>
        <taxon>Eukaryota</taxon>
        <taxon>Fungi</taxon>
        <taxon>Fungi incertae sedis</taxon>
        <taxon>Zoopagomycota</taxon>
        <taxon>Kickxellomycotina</taxon>
        <taxon>Kickxellomycetes</taxon>
        <taxon>Kickxellales</taxon>
        <taxon>Kickxellaceae</taxon>
        <taxon>Linderina</taxon>
    </lineage>
</organism>
<keyword evidence="1" id="KW-0862">Zinc</keyword>
<keyword evidence="1" id="KW-0863">Zinc-finger</keyword>
<dbReference type="OrthoDB" id="5542533at2759"/>
<dbReference type="PROSITE" id="PS00028">
    <property type="entry name" value="ZINC_FINGER_C2H2_1"/>
    <property type="match status" value="1"/>
</dbReference>
<feature type="compositionally biased region" description="Basic and acidic residues" evidence="2">
    <location>
        <begin position="1"/>
        <end position="10"/>
    </location>
</feature>